<feature type="transmembrane region" description="Helical" evidence="5">
    <location>
        <begin position="235"/>
        <end position="259"/>
    </location>
</feature>
<dbReference type="GO" id="GO:0005886">
    <property type="term" value="C:plasma membrane"/>
    <property type="evidence" value="ECO:0007669"/>
    <property type="project" value="UniProtKB-SubCell"/>
</dbReference>
<feature type="domain" description="NADH:quinone oxidoreductase/Mrp antiporter transmembrane" evidence="7">
    <location>
        <begin position="120"/>
        <end position="420"/>
    </location>
</feature>
<dbReference type="EMBL" id="CADCTA010000102">
    <property type="protein sequence ID" value="CAA9263576.1"/>
    <property type="molecule type" value="Genomic_DNA"/>
</dbReference>
<dbReference type="NCBIfam" id="TIGR01770">
    <property type="entry name" value="NDH_I_N"/>
    <property type="match status" value="1"/>
</dbReference>
<feature type="transmembrane region" description="Helical" evidence="5">
    <location>
        <begin position="99"/>
        <end position="117"/>
    </location>
</feature>
<reference evidence="8" key="1">
    <citation type="submission" date="2020-02" db="EMBL/GenBank/DDBJ databases">
        <authorList>
            <person name="Meier V. D."/>
        </authorList>
    </citation>
    <scope>NUCLEOTIDE SEQUENCE</scope>
    <source>
        <strain evidence="8">AVDCRST_MAG42</strain>
    </source>
</reference>
<dbReference type="PANTHER" id="PTHR22773">
    <property type="entry name" value="NADH DEHYDROGENASE"/>
    <property type="match status" value="1"/>
</dbReference>
<dbReference type="GO" id="GO:0008137">
    <property type="term" value="F:NADH dehydrogenase (ubiquinone) activity"/>
    <property type="evidence" value="ECO:0007669"/>
    <property type="project" value="InterPro"/>
</dbReference>
<dbReference type="EC" id="7.1.1.-" evidence="5"/>
<feature type="transmembrane region" description="Helical" evidence="5">
    <location>
        <begin position="459"/>
        <end position="484"/>
    </location>
</feature>
<feature type="transmembrane region" description="Helical" evidence="5">
    <location>
        <begin position="302"/>
        <end position="320"/>
    </location>
</feature>
<feature type="transmembrane region" description="Helical" evidence="5">
    <location>
        <begin position="371"/>
        <end position="390"/>
    </location>
</feature>
<feature type="transmembrane region" description="Helical" evidence="5">
    <location>
        <begin position="271"/>
        <end position="295"/>
    </location>
</feature>
<dbReference type="GO" id="GO:0042773">
    <property type="term" value="P:ATP synthesis coupled electron transport"/>
    <property type="evidence" value="ECO:0007669"/>
    <property type="project" value="InterPro"/>
</dbReference>
<gene>
    <name evidence="5" type="primary">nuoN</name>
    <name evidence="8" type="ORF">AVDCRST_MAG42-2863</name>
</gene>
<sequence length="487" mass="50487">MNYLQLLQLALPEAIVVITALAVLTVGLTRERADDLATGIGVIGLVAAAVAIGRLPDSAFLFGGMLVVTPLTALFKLICLALALFTVVLARGSGFTRHAAEFVGIILLATVGLMVLVGTEELLMIFIGLELTGLSLYVMTAFDRASRSSAEAGVKYFLFGSVSSAFTLFGLSLVYGMCGTTGLNAIGQKIGAGPIEPLLAAGIVMTLVGLAFKIAAAPFHLWAPEAYTGAPVPSAAFIASGSKVASFVVLGKILLVGFAPAEGSAEWHRVAAGWAPLIAALAALSIIIGNLAALAQTNVRRLLAYSAVAHAGYTLLGLLAGGREGFGATLFYTTTYAFTLLGAFGVVAFVRRETGGDDFAHFKRLRRHSPLLAGCMAVFMLSLAGLPPLAGFFGKFYLFAAALSAGENQGLLWLVALAFFGSLLSLYYYLLVLKVIFVDDAASTESTYAPAGFDPLQRITVAVLAAVVLGLGVLPSALLGRIAAALP</sequence>
<comment type="catalytic activity">
    <reaction evidence="5">
        <text>a quinone + NADH + 5 H(+)(in) = a quinol + NAD(+) + 4 H(+)(out)</text>
        <dbReference type="Rhea" id="RHEA:57888"/>
        <dbReference type="ChEBI" id="CHEBI:15378"/>
        <dbReference type="ChEBI" id="CHEBI:24646"/>
        <dbReference type="ChEBI" id="CHEBI:57540"/>
        <dbReference type="ChEBI" id="CHEBI:57945"/>
        <dbReference type="ChEBI" id="CHEBI:132124"/>
    </reaction>
</comment>
<feature type="transmembrane region" description="Helical" evidence="5">
    <location>
        <begin position="36"/>
        <end position="53"/>
    </location>
</feature>
<evidence type="ECO:0000256" key="6">
    <source>
        <dbReference type="RuleBase" id="RU000320"/>
    </source>
</evidence>
<keyword evidence="8" id="KW-0560">Oxidoreductase</keyword>
<keyword evidence="5" id="KW-1003">Cell membrane</keyword>
<accession>A0A6J4IVX0</accession>
<evidence type="ECO:0000313" key="8">
    <source>
        <dbReference type="EMBL" id="CAA9263576.1"/>
    </source>
</evidence>
<dbReference type="Pfam" id="PF00361">
    <property type="entry name" value="Proton_antipo_M"/>
    <property type="match status" value="1"/>
</dbReference>
<dbReference type="AlphaFoldDB" id="A0A6J4IVX0"/>
<feature type="transmembrane region" description="Helical" evidence="5">
    <location>
        <begin position="123"/>
        <end position="142"/>
    </location>
</feature>
<evidence type="ECO:0000256" key="1">
    <source>
        <dbReference type="ARBA" id="ARBA00004127"/>
    </source>
</evidence>
<keyword evidence="5" id="KW-0874">Quinone</keyword>
<evidence type="ECO:0000256" key="5">
    <source>
        <dbReference type="HAMAP-Rule" id="MF_00445"/>
    </source>
</evidence>
<protein>
    <recommendedName>
        <fullName evidence="5">NADH-quinone oxidoreductase subunit N</fullName>
        <ecNumber evidence="5">7.1.1.-</ecNumber>
    </recommendedName>
    <alternativeName>
        <fullName evidence="5">NADH dehydrogenase I subunit N</fullName>
    </alternativeName>
    <alternativeName>
        <fullName evidence="5">NDH-1 subunit N</fullName>
    </alternativeName>
</protein>
<keyword evidence="5 8" id="KW-0830">Ubiquinone</keyword>
<comment type="similarity">
    <text evidence="5">Belongs to the complex I subunit 2 family.</text>
</comment>
<evidence type="ECO:0000256" key="4">
    <source>
        <dbReference type="ARBA" id="ARBA00023136"/>
    </source>
</evidence>
<organism evidence="8">
    <name type="scientific">uncultured Chthoniobacterales bacterium</name>
    <dbReference type="NCBI Taxonomy" id="1836801"/>
    <lineage>
        <taxon>Bacteria</taxon>
        <taxon>Pseudomonadati</taxon>
        <taxon>Verrucomicrobiota</taxon>
        <taxon>Spartobacteria</taxon>
        <taxon>Chthoniobacterales</taxon>
        <taxon>environmental samples</taxon>
    </lineage>
</organism>
<proteinExistence type="inferred from homology"/>
<dbReference type="GO" id="GO:0048038">
    <property type="term" value="F:quinone binding"/>
    <property type="evidence" value="ECO:0007669"/>
    <property type="project" value="UniProtKB-KW"/>
</dbReference>
<keyword evidence="3 5" id="KW-1133">Transmembrane helix</keyword>
<evidence type="ECO:0000256" key="2">
    <source>
        <dbReference type="ARBA" id="ARBA00022692"/>
    </source>
</evidence>
<dbReference type="GO" id="GO:0050136">
    <property type="term" value="F:NADH dehydrogenase (quinone) (non-electrogenic) activity"/>
    <property type="evidence" value="ECO:0007669"/>
    <property type="project" value="UniProtKB-UniRule"/>
</dbReference>
<name>A0A6J4IVX0_9BACT</name>
<feature type="transmembrane region" description="Helical" evidence="5">
    <location>
        <begin position="326"/>
        <end position="350"/>
    </location>
</feature>
<comment type="function">
    <text evidence="5">NDH-1 shuttles electrons from NADH, via FMN and iron-sulfur (Fe-S) centers, to quinones in the respiratory chain. The immediate electron acceptor for the enzyme in this species is believed to be ubiquinone. Couples the redox reaction to proton translocation (for every two electrons transferred, four hydrogen ions are translocated across the cytoplasmic membrane), and thus conserves the redox energy in a proton gradient.</text>
</comment>
<feature type="transmembrane region" description="Helical" evidence="5">
    <location>
        <begin position="59"/>
        <end position="87"/>
    </location>
</feature>
<keyword evidence="2 5" id="KW-0812">Transmembrane</keyword>
<feature type="transmembrane region" description="Helical" evidence="5">
    <location>
        <begin position="6"/>
        <end position="29"/>
    </location>
</feature>
<dbReference type="GO" id="GO:0012505">
    <property type="term" value="C:endomembrane system"/>
    <property type="evidence" value="ECO:0007669"/>
    <property type="project" value="UniProtKB-SubCell"/>
</dbReference>
<keyword evidence="5" id="KW-0813">Transport</keyword>
<feature type="transmembrane region" description="Helical" evidence="5">
    <location>
        <begin position="410"/>
        <end position="438"/>
    </location>
</feature>
<comment type="subunit">
    <text evidence="5">NDH-1 is composed of 14 different subunits. Subunits NuoA, H, J, K, L, M, N constitute the membrane sector of the complex.</text>
</comment>
<evidence type="ECO:0000256" key="3">
    <source>
        <dbReference type="ARBA" id="ARBA00022989"/>
    </source>
</evidence>
<dbReference type="HAMAP" id="MF_00445">
    <property type="entry name" value="NDH1_NuoN_1"/>
    <property type="match status" value="1"/>
</dbReference>
<evidence type="ECO:0000259" key="7">
    <source>
        <dbReference type="Pfam" id="PF00361"/>
    </source>
</evidence>
<dbReference type="InterPro" id="IPR010096">
    <property type="entry name" value="NADH-Q_OxRdtase_suN/2"/>
</dbReference>
<comment type="subcellular location">
    <subcellularLocation>
        <location evidence="5">Cell membrane</location>
        <topology evidence="5">Multi-pass membrane protein</topology>
    </subcellularLocation>
    <subcellularLocation>
        <location evidence="1">Endomembrane system</location>
        <topology evidence="1">Multi-pass membrane protein</topology>
    </subcellularLocation>
    <subcellularLocation>
        <location evidence="6">Membrane</location>
        <topology evidence="6">Multi-pass membrane protein</topology>
    </subcellularLocation>
</comment>
<feature type="transmembrane region" description="Helical" evidence="5">
    <location>
        <begin position="154"/>
        <end position="177"/>
    </location>
</feature>
<dbReference type="InterPro" id="IPR001750">
    <property type="entry name" value="ND/Mrp_TM"/>
</dbReference>
<feature type="transmembrane region" description="Helical" evidence="5">
    <location>
        <begin position="197"/>
        <end position="223"/>
    </location>
</feature>
<keyword evidence="5" id="KW-1278">Translocase</keyword>
<keyword evidence="4 5" id="KW-0472">Membrane</keyword>
<keyword evidence="5" id="KW-0520">NAD</keyword>